<dbReference type="GO" id="GO:0008483">
    <property type="term" value="F:transaminase activity"/>
    <property type="evidence" value="ECO:0007669"/>
    <property type="project" value="TreeGrafter"/>
</dbReference>
<keyword evidence="5" id="KW-1185">Reference proteome</keyword>
<dbReference type="InterPro" id="IPR015424">
    <property type="entry name" value="PyrdxlP-dep_Trfase"/>
</dbReference>
<comment type="similarity">
    <text evidence="3">Belongs to the DegT/DnrJ/EryC1 family.</text>
</comment>
<dbReference type="InterPro" id="IPR015421">
    <property type="entry name" value="PyrdxlP-dep_Trfase_major"/>
</dbReference>
<dbReference type="InterPro" id="IPR000653">
    <property type="entry name" value="DegT/StrS_aminotransferase"/>
</dbReference>
<reference evidence="4 5" key="1">
    <citation type="submission" date="2017-01" db="EMBL/GenBank/DDBJ databases">
        <authorList>
            <person name="Erauso G."/>
        </authorList>
    </citation>
    <scope>NUCLEOTIDE SEQUENCE [LARGE SCALE GENOMIC DNA]</scope>
    <source>
        <strain evidence="4">MESINF1</strain>
    </source>
</reference>
<dbReference type="AlphaFoldDB" id="A0A7Z7LF89"/>
<dbReference type="PANTHER" id="PTHR30244:SF39">
    <property type="entry name" value="BLR3650 PROTEIN"/>
    <property type="match status" value="1"/>
</dbReference>
<dbReference type="EMBL" id="LS974202">
    <property type="protein sequence ID" value="SSC13015.1"/>
    <property type="molecule type" value="Genomic_DNA"/>
</dbReference>
<dbReference type="Proteomes" id="UP000250796">
    <property type="component" value="Chromosome MESINF"/>
</dbReference>
<dbReference type="RefSeq" id="WP_169699214.1">
    <property type="nucleotide sequence ID" value="NZ_LS974202.1"/>
</dbReference>
<accession>A0A7Z7LF89</accession>
<feature type="active site" description="Proton acceptor" evidence="1">
    <location>
        <position position="197"/>
    </location>
</feature>
<evidence type="ECO:0000256" key="2">
    <source>
        <dbReference type="PIRSR" id="PIRSR000390-2"/>
    </source>
</evidence>
<proteinExistence type="inferred from homology"/>
<evidence type="ECO:0000313" key="5">
    <source>
        <dbReference type="Proteomes" id="UP000250796"/>
    </source>
</evidence>
<sequence>MLVPLARPDITKREVEAIIGLMDSGILSIGPKVVEFERIIADYVGLKYAIAVNSGTSALHLIVRSVGLGRGKVMLTSPFTFVSSANVAIYEGAIPVFADIDEKTYNISPETLDEALEEYSRKGLETEKLSLKNFLPDLFMGVDIFGHPMDWEGIEAVCQKYAIPIVEDSCEALGSSYLGKKAGSFGLAGAFAFYPNKQITTGEGGIIVTNDPSINELSRSMRNQGRGVAENWLEHVRLGYNYRMDELSAALGIEQMKRIDEILRKRKVVADRYSALLSKIGGITVPYLEDYVTSMGWFVYVIRLDERIDRDRFMDRLKENGVQCREYFRPVHLQPFYVEEFGYREGSFPVTERISAQTVAIPFFSNLSPDEQEYVAQVVAKAVERCG</sequence>
<dbReference type="Gene3D" id="3.40.640.10">
    <property type="entry name" value="Type I PLP-dependent aspartate aminotransferase-like (Major domain)"/>
    <property type="match status" value="1"/>
</dbReference>
<evidence type="ECO:0000256" key="1">
    <source>
        <dbReference type="PIRSR" id="PIRSR000390-1"/>
    </source>
</evidence>
<dbReference type="PIRSF" id="PIRSF000390">
    <property type="entry name" value="PLP_StrS"/>
    <property type="match status" value="1"/>
</dbReference>
<dbReference type="CDD" id="cd00616">
    <property type="entry name" value="AHBA_syn"/>
    <property type="match status" value="1"/>
</dbReference>
<dbReference type="Pfam" id="PF01041">
    <property type="entry name" value="DegT_DnrJ_EryC1"/>
    <property type="match status" value="1"/>
</dbReference>
<feature type="modified residue" description="N6-(pyridoxal phosphate)lysine" evidence="2">
    <location>
        <position position="197"/>
    </location>
</feature>
<dbReference type="GO" id="GO:0030170">
    <property type="term" value="F:pyridoxal phosphate binding"/>
    <property type="evidence" value="ECO:0007669"/>
    <property type="project" value="TreeGrafter"/>
</dbReference>
<gene>
    <name evidence="4" type="ORF">MESINF_1571</name>
</gene>
<dbReference type="GO" id="GO:0000271">
    <property type="term" value="P:polysaccharide biosynthetic process"/>
    <property type="evidence" value="ECO:0007669"/>
    <property type="project" value="TreeGrafter"/>
</dbReference>
<evidence type="ECO:0000313" key="4">
    <source>
        <dbReference type="EMBL" id="SSC13015.1"/>
    </source>
</evidence>
<dbReference type="KEGG" id="minf:MESINF_1571"/>
<name>A0A7Z7LF89_9BACT</name>
<dbReference type="SUPFAM" id="SSF53383">
    <property type="entry name" value="PLP-dependent transferases"/>
    <property type="match status" value="1"/>
</dbReference>
<organism evidence="4 5">
    <name type="scientific">Mesotoga infera</name>
    <dbReference type="NCBI Taxonomy" id="1236046"/>
    <lineage>
        <taxon>Bacteria</taxon>
        <taxon>Thermotogati</taxon>
        <taxon>Thermotogota</taxon>
        <taxon>Thermotogae</taxon>
        <taxon>Kosmotogales</taxon>
        <taxon>Kosmotogaceae</taxon>
        <taxon>Mesotoga</taxon>
    </lineage>
</organism>
<protein>
    <submittedName>
        <fullName evidence="4">Putative PLP-dependent enzyme possibly involved in cell wall biogenesis</fullName>
    </submittedName>
</protein>
<dbReference type="Gene3D" id="3.90.1150.10">
    <property type="entry name" value="Aspartate Aminotransferase, domain 1"/>
    <property type="match status" value="1"/>
</dbReference>
<dbReference type="InterPro" id="IPR015422">
    <property type="entry name" value="PyrdxlP-dep_Trfase_small"/>
</dbReference>
<keyword evidence="2 3" id="KW-0663">Pyridoxal phosphate</keyword>
<dbReference type="PANTHER" id="PTHR30244">
    <property type="entry name" value="TRANSAMINASE"/>
    <property type="match status" value="1"/>
</dbReference>
<evidence type="ECO:0000256" key="3">
    <source>
        <dbReference type="RuleBase" id="RU004508"/>
    </source>
</evidence>